<evidence type="ECO:0000313" key="3">
    <source>
        <dbReference type="Proteomes" id="UP000027073"/>
    </source>
</evidence>
<feature type="compositionally biased region" description="Pro residues" evidence="1">
    <location>
        <begin position="460"/>
        <end position="469"/>
    </location>
</feature>
<evidence type="ECO:0000313" key="2">
    <source>
        <dbReference type="EMBL" id="KDQ22040.1"/>
    </source>
</evidence>
<dbReference type="OrthoDB" id="10055769at2759"/>
<evidence type="ECO:0000256" key="1">
    <source>
        <dbReference type="SAM" id="MobiDB-lite"/>
    </source>
</evidence>
<feature type="region of interest" description="Disordered" evidence="1">
    <location>
        <begin position="437"/>
        <end position="469"/>
    </location>
</feature>
<dbReference type="AlphaFoldDB" id="A0A067N4Y1"/>
<dbReference type="HOGENOM" id="CLU_445577_0_0_1"/>
<name>A0A067N4Y1_PLEO1</name>
<gene>
    <name evidence="2" type="ORF">PLEOSDRAFT_1110152</name>
</gene>
<reference evidence="3" key="1">
    <citation type="journal article" date="2014" name="Proc. Natl. Acad. Sci. U.S.A.">
        <title>Extensive sampling of basidiomycete genomes demonstrates inadequacy of the white-rot/brown-rot paradigm for wood decay fungi.</title>
        <authorList>
            <person name="Riley R."/>
            <person name="Salamov A.A."/>
            <person name="Brown D.W."/>
            <person name="Nagy L.G."/>
            <person name="Floudas D."/>
            <person name="Held B.W."/>
            <person name="Levasseur A."/>
            <person name="Lombard V."/>
            <person name="Morin E."/>
            <person name="Otillar R."/>
            <person name="Lindquist E.A."/>
            <person name="Sun H."/>
            <person name="LaButti K.M."/>
            <person name="Schmutz J."/>
            <person name="Jabbour D."/>
            <person name="Luo H."/>
            <person name="Baker S.E."/>
            <person name="Pisabarro A.G."/>
            <person name="Walton J.D."/>
            <person name="Blanchette R.A."/>
            <person name="Henrissat B."/>
            <person name="Martin F."/>
            <person name="Cullen D."/>
            <person name="Hibbett D.S."/>
            <person name="Grigoriev I.V."/>
        </authorList>
    </citation>
    <scope>NUCLEOTIDE SEQUENCE [LARGE SCALE GENOMIC DNA]</scope>
    <source>
        <strain evidence="3">PC15</strain>
    </source>
</reference>
<feature type="compositionally biased region" description="Basic and acidic residues" evidence="1">
    <location>
        <begin position="437"/>
        <end position="458"/>
    </location>
</feature>
<sequence>MATLSRFKLAQKANKAPNQYYEVHQIGIKTQEIPSGVLVYSSQDGGFEGIGNYAYGATCRPMATPSPFQLAQKANKAPDMEFQVECWHTPHRMEVSKAFAITAMGRPAVPWLLQAHLKWPRKPVKHPTWNSKWSVGILLKGWAFRKHSQLQLWGGLPSHGYSKPISIASNAELAIVEMMPSGLEDPVEILASNHGKRKASPTSPPPGLWRRVSYEHQRSSASLMSASPVIIFMLRRGVLYGAQYEIWRLVSNQCISPEHISMEMLDKLVVKHSSAEATSAVATVLGLTSEVEDSKSYLAACAKEVNAKSPWVEFDWQEEAIQKDQYACLGLSDDGCYGGKIILGGKLDDSTNSIKLDRAELGSSSRFLRHFGSRHFLRIKIPRKCTLGLTMLKRWRPGLSLLGGSNGIHSAVPDGADISEAAHGNRGACPPAQAQYEEARRDDVKRNGGGDVEDKILESEPPPLNPGSPSIPLPRCASVVVSLGHIRVIIDDGVSSSIPIPAPAPMIPPIPTPIPTEIGVFGIDSAESGIGVRDAAVREPVAEGVIDSVCDCDVCDCDCDRMLANTYYDDDNGEEELQRGHQQPEGKHKPAQRKAITAYPIHVHHSCDRTSFV</sequence>
<dbReference type="Proteomes" id="UP000027073">
    <property type="component" value="Unassembled WGS sequence"/>
</dbReference>
<accession>A0A067N4Y1</accession>
<proteinExistence type="predicted"/>
<dbReference type="VEuPathDB" id="FungiDB:PLEOSDRAFT_1110152"/>
<organism evidence="2 3">
    <name type="scientific">Pleurotus ostreatus (strain PC15)</name>
    <name type="common">Oyster mushroom</name>
    <dbReference type="NCBI Taxonomy" id="1137138"/>
    <lineage>
        <taxon>Eukaryota</taxon>
        <taxon>Fungi</taxon>
        <taxon>Dikarya</taxon>
        <taxon>Basidiomycota</taxon>
        <taxon>Agaricomycotina</taxon>
        <taxon>Agaricomycetes</taxon>
        <taxon>Agaricomycetidae</taxon>
        <taxon>Agaricales</taxon>
        <taxon>Pleurotineae</taxon>
        <taxon>Pleurotaceae</taxon>
        <taxon>Pleurotus</taxon>
    </lineage>
</organism>
<dbReference type="EMBL" id="KL198015">
    <property type="protein sequence ID" value="KDQ22040.1"/>
    <property type="molecule type" value="Genomic_DNA"/>
</dbReference>
<protein>
    <submittedName>
        <fullName evidence="2">Uncharacterized protein</fullName>
    </submittedName>
</protein>
<feature type="region of interest" description="Disordered" evidence="1">
    <location>
        <begin position="572"/>
        <end position="593"/>
    </location>
</feature>
<feature type="compositionally biased region" description="Basic and acidic residues" evidence="1">
    <location>
        <begin position="576"/>
        <end position="588"/>
    </location>
</feature>
<dbReference type="InParanoid" id="A0A067N4Y1"/>
<dbReference type="STRING" id="1137138.A0A067N4Y1"/>